<feature type="transmembrane region" description="Helical" evidence="1">
    <location>
        <begin position="121"/>
        <end position="140"/>
    </location>
</feature>
<keyword evidence="4" id="KW-1185">Reference proteome</keyword>
<sequence>MTDRAEETLAAVDWARGRADIDSRRIGWAGFGPDLGDGVVCAHTGLPQPGGASQVLALGADVITASLLAAAHGTAGLRLAIGGHARVTTSALAPAGRMTLINYLAQPLVGTLMFTGYGTSFVGRVAPVWIAMITLTLFVLRTT</sequence>
<evidence type="ECO:0000259" key="2">
    <source>
        <dbReference type="Pfam" id="PF04235"/>
    </source>
</evidence>
<gene>
    <name evidence="3" type="ORF">G4H13_42820</name>
</gene>
<dbReference type="Pfam" id="PF04235">
    <property type="entry name" value="DUF418"/>
    <property type="match status" value="1"/>
</dbReference>
<keyword evidence="1" id="KW-0472">Membrane</keyword>
<evidence type="ECO:0000313" key="3">
    <source>
        <dbReference type="EMBL" id="NEW76888.1"/>
    </source>
</evidence>
<name>A0A6G4AUF6_9ACTN</name>
<comment type="caution">
    <text evidence="3">The sequence shown here is derived from an EMBL/GenBank/DDBJ whole genome shotgun (WGS) entry which is preliminary data.</text>
</comment>
<dbReference type="EMBL" id="JAAIKT010000096">
    <property type="protein sequence ID" value="NEW76888.1"/>
    <property type="molecule type" value="Genomic_DNA"/>
</dbReference>
<evidence type="ECO:0000256" key="1">
    <source>
        <dbReference type="SAM" id="Phobius"/>
    </source>
</evidence>
<dbReference type="RefSeq" id="WP_138911721.1">
    <property type="nucleotide sequence ID" value="NZ_JAAIKT010000096.1"/>
</dbReference>
<feature type="domain" description="DUF418" evidence="2">
    <location>
        <begin position="53"/>
        <end position="140"/>
    </location>
</feature>
<keyword evidence="1" id="KW-0812">Transmembrane</keyword>
<accession>A0A6G4AUF6</accession>
<proteinExistence type="predicted"/>
<reference evidence="3" key="1">
    <citation type="submission" date="2020-02" db="EMBL/GenBank/DDBJ databases">
        <title>A new Streptomyces sp. for controlling soil-borne diseases.</title>
        <authorList>
            <person name="Li X."/>
            <person name="Tian Y."/>
            <person name="Gao K."/>
        </authorList>
    </citation>
    <scope>NUCLEOTIDE SEQUENCE [LARGE SCALE GENOMIC DNA]</scope>
    <source>
        <strain evidence="3">0250</strain>
    </source>
</reference>
<keyword evidence="1" id="KW-1133">Transmembrane helix</keyword>
<dbReference type="AlphaFoldDB" id="A0A6G4AUF6"/>
<protein>
    <submittedName>
        <fullName evidence="3">DUF418 domain-containing protein</fullName>
    </submittedName>
</protein>
<dbReference type="Proteomes" id="UP000476310">
    <property type="component" value="Unassembled WGS sequence"/>
</dbReference>
<evidence type="ECO:0000313" key="4">
    <source>
        <dbReference type="Proteomes" id="UP000476310"/>
    </source>
</evidence>
<dbReference type="InterPro" id="IPR007349">
    <property type="entry name" value="DUF418"/>
</dbReference>
<organism evidence="3 4">
    <name type="scientific">Streptomyces rhizosphaericus</name>
    <dbReference type="NCBI Taxonomy" id="114699"/>
    <lineage>
        <taxon>Bacteria</taxon>
        <taxon>Bacillati</taxon>
        <taxon>Actinomycetota</taxon>
        <taxon>Actinomycetes</taxon>
        <taxon>Kitasatosporales</taxon>
        <taxon>Streptomycetaceae</taxon>
        <taxon>Streptomyces</taxon>
        <taxon>Streptomyces violaceusniger group</taxon>
    </lineage>
</organism>